<feature type="transmembrane region" description="Helical" evidence="7">
    <location>
        <begin position="104"/>
        <end position="122"/>
    </location>
</feature>
<feature type="region of interest" description="Disordered" evidence="6">
    <location>
        <begin position="33"/>
        <end position="59"/>
    </location>
</feature>
<feature type="region of interest" description="Disordered" evidence="6">
    <location>
        <begin position="453"/>
        <end position="499"/>
    </location>
</feature>
<comment type="subcellular location">
    <subcellularLocation>
        <location evidence="1">Membrane</location>
        <topology evidence="1">Multi-pass membrane protein</topology>
    </subcellularLocation>
</comment>
<dbReference type="EMBL" id="JAEPRB010000064">
    <property type="protein sequence ID" value="KAG2223281.1"/>
    <property type="molecule type" value="Genomic_DNA"/>
</dbReference>
<evidence type="ECO:0000256" key="1">
    <source>
        <dbReference type="ARBA" id="ARBA00004141"/>
    </source>
</evidence>
<comment type="caution">
    <text evidence="8">The sequence shown here is derived from an EMBL/GenBank/DDBJ whole genome shotgun (WGS) entry which is preliminary data.</text>
</comment>
<dbReference type="InterPro" id="IPR036259">
    <property type="entry name" value="MFS_trans_sf"/>
</dbReference>
<organism evidence="8 9">
    <name type="scientific">Circinella minor</name>
    <dbReference type="NCBI Taxonomy" id="1195481"/>
    <lineage>
        <taxon>Eukaryota</taxon>
        <taxon>Fungi</taxon>
        <taxon>Fungi incertae sedis</taxon>
        <taxon>Mucoromycota</taxon>
        <taxon>Mucoromycotina</taxon>
        <taxon>Mucoromycetes</taxon>
        <taxon>Mucorales</taxon>
        <taxon>Lichtheimiaceae</taxon>
        <taxon>Circinella</taxon>
    </lineage>
</organism>
<keyword evidence="9" id="KW-1185">Reference proteome</keyword>
<feature type="compositionally biased region" description="Polar residues" evidence="6">
    <location>
        <begin position="467"/>
        <end position="479"/>
    </location>
</feature>
<dbReference type="SUPFAM" id="SSF103473">
    <property type="entry name" value="MFS general substrate transporter"/>
    <property type="match status" value="1"/>
</dbReference>
<feature type="transmembrane region" description="Helical" evidence="7">
    <location>
        <begin position="609"/>
        <end position="627"/>
    </location>
</feature>
<feature type="compositionally biased region" description="Low complexity" evidence="6">
    <location>
        <begin position="490"/>
        <end position="499"/>
    </location>
</feature>
<dbReference type="PANTHER" id="PTHR19432:SF35">
    <property type="entry name" value="SOLUTE CARRIER FAMILY 45 MEMBER 3 ISOFORM X1"/>
    <property type="match status" value="1"/>
</dbReference>
<feature type="transmembrane region" description="Helical" evidence="7">
    <location>
        <begin position="570"/>
        <end position="589"/>
    </location>
</feature>
<keyword evidence="3 7" id="KW-0812">Transmembrane</keyword>
<feature type="transmembrane region" description="Helical" evidence="7">
    <location>
        <begin position="228"/>
        <end position="248"/>
    </location>
</feature>
<evidence type="ECO:0000256" key="4">
    <source>
        <dbReference type="ARBA" id="ARBA00022989"/>
    </source>
</evidence>
<feature type="transmembrane region" description="Helical" evidence="7">
    <location>
        <begin position="134"/>
        <end position="153"/>
    </location>
</feature>
<dbReference type="AlphaFoldDB" id="A0A8H7VHM3"/>
<dbReference type="OrthoDB" id="28755at2759"/>
<evidence type="ECO:0000256" key="3">
    <source>
        <dbReference type="ARBA" id="ARBA00022692"/>
    </source>
</evidence>
<proteinExistence type="predicted"/>
<keyword evidence="2" id="KW-0813">Transport</keyword>
<sequence>MGTSFDALYTASYITHHPGIKRSTSDTFLFQRSHERQERQREERQDLLRGHDSENGSNQEERQNLSLLMLFCLTLCMSGVQFTWTVELAYGTPYLLSFELSKDVTALVWIIGPLSAVIGSLSDRCSSRLGRRRPFIIAGGINVCLSMLGVAYAKDLGSWLIRLSTHTTIPENMAEQERRAAIVVVIFSFYLLDFSLNAVQASCRALILDIPPLWQQQQANAWAARLSNVAMVIGYFTGFVDLIKLFPFMGDTQIKVFCLVAIGVFIITVGITCITIKEKAISIYDQADNDSSHWYYTFTHIWDTLRHLPKPVQKLCNVQFFAWLGWFPFLFYSTTWVSDLYFVSHPRDSPDSWAKGTRAGSFALLMYAIVSVVSGIILPWLVAHKPCCGSFFTMKNIFTAGNFLFAICMLSTILISDVVIATLIVAIIGISWGVVLWIPFALVGEYITAASTLPPTPSHRNTPEVDISSNINSTGTLNRETNENEVSKHPSSSSSVPSPNYGATVFSSISISDNDDTIDHSSSERNLVVPGSDQQGLIEDEEDIGSITRRQLDEFENELDAGMILGVHNIYIVCPQFLVAFLSAIIFRIVNWVEENGKNDEQESDTTNVAWVLMFGGVMSLIATILCRRIVEVPSNITNANDDHRDSNALLQIPTTASSI</sequence>
<evidence type="ECO:0000256" key="6">
    <source>
        <dbReference type="SAM" id="MobiDB-lite"/>
    </source>
</evidence>
<feature type="transmembrane region" description="Helical" evidence="7">
    <location>
        <begin position="65"/>
        <end position="84"/>
    </location>
</feature>
<keyword evidence="5 7" id="KW-0472">Membrane</keyword>
<evidence type="ECO:0000313" key="9">
    <source>
        <dbReference type="Proteomes" id="UP000646827"/>
    </source>
</evidence>
<feature type="transmembrane region" description="Helical" evidence="7">
    <location>
        <begin position="362"/>
        <end position="382"/>
    </location>
</feature>
<dbReference type="Proteomes" id="UP000646827">
    <property type="component" value="Unassembled WGS sequence"/>
</dbReference>
<feature type="transmembrane region" description="Helical" evidence="7">
    <location>
        <begin position="180"/>
        <end position="207"/>
    </location>
</feature>
<keyword evidence="4 7" id="KW-1133">Transmembrane helix</keyword>
<dbReference type="GO" id="GO:0008506">
    <property type="term" value="F:sucrose:proton symporter activity"/>
    <property type="evidence" value="ECO:0007669"/>
    <property type="project" value="TreeGrafter"/>
</dbReference>
<evidence type="ECO:0000256" key="7">
    <source>
        <dbReference type="SAM" id="Phobius"/>
    </source>
</evidence>
<evidence type="ECO:0000256" key="5">
    <source>
        <dbReference type="ARBA" id="ARBA00023136"/>
    </source>
</evidence>
<protein>
    <submittedName>
        <fullName evidence="8">Uncharacterized protein</fullName>
    </submittedName>
</protein>
<feature type="transmembrane region" description="Helical" evidence="7">
    <location>
        <begin position="403"/>
        <end position="428"/>
    </location>
</feature>
<name>A0A8H7VHM3_9FUNG</name>
<dbReference type="GO" id="GO:0005886">
    <property type="term" value="C:plasma membrane"/>
    <property type="evidence" value="ECO:0007669"/>
    <property type="project" value="TreeGrafter"/>
</dbReference>
<reference evidence="8 9" key="1">
    <citation type="submission" date="2020-12" db="EMBL/GenBank/DDBJ databases">
        <title>Metabolic potential, ecology and presence of endohyphal bacteria is reflected in genomic diversity of Mucoromycotina.</title>
        <authorList>
            <person name="Muszewska A."/>
            <person name="Okrasinska A."/>
            <person name="Steczkiewicz K."/>
            <person name="Drgas O."/>
            <person name="Orlowska M."/>
            <person name="Perlinska-Lenart U."/>
            <person name="Aleksandrzak-Piekarczyk T."/>
            <person name="Szatraj K."/>
            <person name="Zielenkiewicz U."/>
            <person name="Pilsyk S."/>
            <person name="Malc E."/>
            <person name="Mieczkowski P."/>
            <person name="Kruszewska J.S."/>
            <person name="Biernat P."/>
            <person name="Pawlowska J."/>
        </authorList>
    </citation>
    <scope>NUCLEOTIDE SEQUENCE [LARGE SCALE GENOMIC DNA]</scope>
    <source>
        <strain evidence="8 9">CBS 142.35</strain>
    </source>
</reference>
<gene>
    <name evidence="8" type="ORF">INT45_007007</name>
</gene>
<evidence type="ECO:0000313" key="8">
    <source>
        <dbReference type="EMBL" id="KAG2223281.1"/>
    </source>
</evidence>
<feature type="transmembrane region" description="Helical" evidence="7">
    <location>
        <begin position="254"/>
        <end position="276"/>
    </location>
</feature>
<evidence type="ECO:0000256" key="2">
    <source>
        <dbReference type="ARBA" id="ARBA00022448"/>
    </source>
</evidence>
<feature type="transmembrane region" description="Helical" evidence="7">
    <location>
        <begin position="320"/>
        <end position="342"/>
    </location>
</feature>
<accession>A0A8H7VHM3</accession>
<dbReference type="PANTHER" id="PTHR19432">
    <property type="entry name" value="SUGAR TRANSPORTER"/>
    <property type="match status" value="1"/>
</dbReference>